<evidence type="ECO:0000256" key="2">
    <source>
        <dbReference type="ARBA" id="ARBA00023125"/>
    </source>
</evidence>
<accession>A0A0D3I067</accession>
<name>A0A0D3I067_EMIH1</name>
<dbReference type="GeneID" id="17250852"/>
<dbReference type="GeneID" id="17255394"/>
<dbReference type="Gene3D" id="1.10.10.10">
    <property type="entry name" value="Winged helix-like DNA-binding domain superfamily/Winged helix DNA-binding domain"/>
    <property type="match status" value="1"/>
</dbReference>
<keyword evidence="4" id="KW-0597">Phosphoprotein</keyword>
<keyword evidence="1" id="KW-0805">Transcription regulation</keyword>
<dbReference type="Pfam" id="PF00072">
    <property type="entry name" value="Response_reg"/>
    <property type="match status" value="1"/>
</dbReference>
<dbReference type="EnsemblProtists" id="EOD04652">
    <property type="protein sequence ID" value="EOD04652"/>
    <property type="gene ID" value="EMIHUDRAFT_69109"/>
</dbReference>
<feature type="domain" description="HTH luxR-type" evidence="7">
    <location>
        <begin position="192"/>
        <end position="257"/>
    </location>
</feature>
<dbReference type="AlphaFoldDB" id="A0A0D3I067"/>
<dbReference type="SMART" id="SM00448">
    <property type="entry name" value="REC"/>
    <property type="match status" value="1"/>
</dbReference>
<dbReference type="GO" id="GO:0006355">
    <property type="term" value="P:regulation of DNA-templated transcription"/>
    <property type="evidence" value="ECO:0007669"/>
    <property type="project" value="InterPro"/>
</dbReference>
<feature type="region of interest" description="Disordered" evidence="5">
    <location>
        <begin position="264"/>
        <end position="285"/>
    </location>
</feature>
<dbReference type="InterPro" id="IPR039420">
    <property type="entry name" value="WalR-like"/>
</dbReference>
<dbReference type="RefSeq" id="XP_005757081.1">
    <property type="nucleotide sequence ID" value="XM_005757024.1"/>
</dbReference>
<dbReference type="PROSITE" id="PS50043">
    <property type="entry name" value="HTH_LUXR_2"/>
    <property type="match status" value="1"/>
</dbReference>
<dbReference type="InterPro" id="IPR000792">
    <property type="entry name" value="Tscrpt_reg_LuxR_C"/>
</dbReference>
<evidence type="ECO:0000256" key="1">
    <source>
        <dbReference type="ARBA" id="ARBA00023015"/>
    </source>
</evidence>
<dbReference type="InterPro" id="IPR036388">
    <property type="entry name" value="WH-like_DNA-bd_sf"/>
</dbReference>
<dbReference type="OMA" id="EKMGAHS"/>
<dbReference type="GO" id="GO:0000976">
    <property type="term" value="F:transcription cis-regulatory region binding"/>
    <property type="evidence" value="ECO:0007669"/>
    <property type="project" value="TreeGrafter"/>
</dbReference>
<dbReference type="SUPFAM" id="SSF52172">
    <property type="entry name" value="CheY-like"/>
    <property type="match status" value="1"/>
</dbReference>
<evidence type="ECO:0000256" key="4">
    <source>
        <dbReference type="PROSITE-ProRule" id="PRU00169"/>
    </source>
</evidence>
<evidence type="ECO:0000259" key="8">
    <source>
        <dbReference type="PROSITE" id="PS50110"/>
    </source>
</evidence>
<dbReference type="PANTHER" id="PTHR48111:SF67">
    <property type="entry name" value="TRANSCRIPTIONAL REGULATORY PROTEIN TCTD"/>
    <property type="match status" value="1"/>
</dbReference>
<organism evidence="9 10">
    <name type="scientific">Emiliania huxleyi (strain CCMP1516)</name>
    <dbReference type="NCBI Taxonomy" id="280463"/>
    <lineage>
        <taxon>Eukaryota</taxon>
        <taxon>Haptista</taxon>
        <taxon>Haptophyta</taxon>
        <taxon>Prymnesiophyceae</taxon>
        <taxon>Isochrysidales</taxon>
        <taxon>Noelaerhabdaceae</taxon>
        <taxon>Emiliania</taxon>
    </lineage>
</organism>
<keyword evidence="10" id="KW-1185">Reference proteome</keyword>
<evidence type="ECO:0000256" key="6">
    <source>
        <dbReference type="SAM" id="SignalP"/>
    </source>
</evidence>
<dbReference type="InterPro" id="IPR011006">
    <property type="entry name" value="CheY-like_superfamily"/>
</dbReference>
<feature type="signal peptide" evidence="6">
    <location>
        <begin position="1"/>
        <end position="19"/>
    </location>
</feature>
<feature type="modified residue" description="4-aspartylphosphate" evidence="4">
    <location>
        <position position="86"/>
    </location>
</feature>
<proteinExistence type="predicted"/>
<dbReference type="EnsemblProtists" id="EOD09203">
    <property type="protein sequence ID" value="EOD09203"/>
    <property type="gene ID" value="EMIHUDRAFT_67954"/>
</dbReference>
<dbReference type="PANTHER" id="PTHR48111">
    <property type="entry name" value="REGULATOR OF RPOS"/>
    <property type="match status" value="1"/>
</dbReference>
<dbReference type="eggNOG" id="KOG1601">
    <property type="taxonomic scope" value="Eukaryota"/>
</dbReference>
<dbReference type="GO" id="GO:0032993">
    <property type="term" value="C:protein-DNA complex"/>
    <property type="evidence" value="ECO:0007669"/>
    <property type="project" value="TreeGrafter"/>
</dbReference>
<dbReference type="GO" id="GO:0005829">
    <property type="term" value="C:cytosol"/>
    <property type="evidence" value="ECO:0007669"/>
    <property type="project" value="TreeGrafter"/>
</dbReference>
<dbReference type="SMART" id="SM00421">
    <property type="entry name" value="HTH_LUXR"/>
    <property type="match status" value="1"/>
</dbReference>
<dbReference type="PROSITE" id="PS50110">
    <property type="entry name" value="RESPONSE_REGULATORY"/>
    <property type="match status" value="1"/>
</dbReference>
<dbReference type="KEGG" id="ehx:EMIHUDRAFT_69109"/>
<evidence type="ECO:0000259" key="7">
    <source>
        <dbReference type="PROSITE" id="PS50043"/>
    </source>
</evidence>
<dbReference type="Pfam" id="PF00196">
    <property type="entry name" value="GerE"/>
    <property type="match status" value="1"/>
</dbReference>
<dbReference type="HOGENOM" id="CLU_000445_90_4_1"/>
<dbReference type="GO" id="GO:0000156">
    <property type="term" value="F:phosphorelay response regulator activity"/>
    <property type="evidence" value="ECO:0007669"/>
    <property type="project" value="TreeGrafter"/>
</dbReference>
<keyword evidence="3" id="KW-0804">Transcription</keyword>
<dbReference type="CDD" id="cd06170">
    <property type="entry name" value="LuxR_C_like"/>
    <property type="match status" value="1"/>
</dbReference>
<feature type="chain" id="PRO_5044053446" evidence="6">
    <location>
        <begin position="20"/>
        <end position="285"/>
    </location>
</feature>
<dbReference type="KEGG" id="ehx:EMIHUDRAFT_67954"/>
<feature type="domain" description="Response regulatory" evidence="8">
    <location>
        <begin position="33"/>
        <end position="153"/>
    </location>
</feature>
<dbReference type="InterPro" id="IPR001789">
    <property type="entry name" value="Sig_transdc_resp-reg_receiver"/>
</dbReference>
<dbReference type="RefSeq" id="XP_005761632.1">
    <property type="nucleotide sequence ID" value="XM_005761575.1"/>
</dbReference>
<reference evidence="10" key="1">
    <citation type="journal article" date="2013" name="Nature">
        <title>Pan genome of the phytoplankton Emiliania underpins its global distribution.</title>
        <authorList>
            <person name="Read B.A."/>
            <person name="Kegel J."/>
            <person name="Klute M.J."/>
            <person name="Kuo A."/>
            <person name="Lefebvre S.C."/>
            <person name="Maumus F."/>
            <person name="Mayer C."/>
            <person name="Miller J."/>
            <person name="Monier A."/>
            <person name="Salamov A."/>
            <person name="Young J."/>
            <person name="Aguilar M."/>
            <person name="Claverie J.M."/>
            <person name="Frickenhaus S."/>
            <person name="Gonzalez K."/>
            <person name="Herman E.K."/>
            <person name="Lin Y.C."/>
            <person name="Napier J."/>
            <person name="Ogata H."/>
            <person name="Sarno A.F."/>
            <person name="Shmutz J."/>
            <person name="Schroeder D."/>
            <person name="de Vargas C."/>
            <person name="Verret F."/>
            <person name="von Dassow P."/>
            <person name="Valentin K."/>
            <person name="Van de Peer Y."/>
            <person name="Wheeler G."/>
            <person name="Dacks J.B."/>
            <person name="Delwiche C.F."/>
            <person name="Dyhrman S.T."/>
            <person name="Glockner G."/>
            <person name="John U."/>
            <person name="Richards T."/>
            <person name="Worden A.Z."/>
            <person name="Zhang X."/>
            <person name="Grigoriev I.V."/>
            <person name="Allen A.E."/>
            <person name="Bidle K."/>
            <person name="Borodovsky M."/>
            <person name="Bowler C."/>
            <person name="Brownlee C."/>
            <person name="Cock J.M."/>
            <person name="Elias M."/>
            <person name="Gladyshev V.N."/>
            <person name="Groth M."/>
            <person name="Guda C."/>
            <person name="Hadaegh A."/>
            <person name="Iglesias-Rodriguez M.D."/>
            <person name="Jenkins J."/>
            <person name="Jones B.M."/>
            <person name="Lawson T."/>
            <person name="Leese F."/>
            <person name="Lindquist E."/>
            <person name="Lobanov A."/>
            <person name="Lomsadze A."/>
            <person name="Malik S.B."/>
            <person name="Marsh M.E."/>
            <person name="Mackinder L."/>
            <person name="Mock T."/>
            <person name="Mueller-Roeber B."/>
            <person name="Pagarete A."/>
            <person name="Parker M."/>
            <person name="Probert I."/>
            <person name="Quesneville H."/>
            <person name="Raines C."/>
            <person name="Rensing S.A."/>
            <person name="Riano-Pachon D.M."/>
            <person name="Richier S."/>
            <person name="Rokitta S."/>
            <person name="Shiraiwa Y."/>
            <person name="Soanes D.M."/>
            <person name="van der Giezen M."/>
            <person name="Wahlund T.M."/>
            <person name="Williams B."/>
            <person name="Wilson W."/>
            <person name="Wolfe G."/>
            <person name="Wurch L.L."/>
        </authorList>
    </citation>
    <scope>NUCLEOTIDE SEQUENCE</scope>
</reference>
<evidence type="ECO:0000256" key="3">
    <source>
        <dbReference type="ARBA" id="ARBA00023163"/>
    </source>
</evidence>
<dbReference type="STRING" id="2903.R1B6C1"/>
<dbReference type="SUPFAM" id="SSF46894">
    <property type="entry name" value="C-terminal effector domain of the bipartite response regulators"/>
    <property type="match status" value="1"/>
</dbReference>
<reference evidence="9" key="2">
    <citation type="submission" date="2024-10" db="UniProtKB">
        <authorList>
            <consortium name="EnsemblProtists"/>
        </authorList>
    </citation>
    <scope>IDENTIFICATION</scope>
</reference>
<dbReference type="PRINTS" id="PR00038">
    <property type="entry name" value="HTHLUXR"/>
</dbReference>
<evidence type="ECO:0000256" key="5">
    <source>
        <dbReference type="SAM" id="MobiDB-lite"/>
    </source>
</evidence>
<dbReference type="Gene3D" id="3.40.50.2300">
    <property type="match status" value="1"/>
</dbReference>
<keyword evidence="2" id="KW-0238">DNA-binding</keyword>
<protein>
    <submittedName>
        <fullName evidence="9">Uncharacterized protein</fullName>
    </submittedName>
</protein>
<sequence length="285" mass="30392">MRLLGSAAITLLAAPAARRAPPAAALAHAAGSRVLLVEDNDGMRSALHKYLADNGFECEAYADAGVALRALRRATPSTRPDLIITDVMMQGLDGIGLLRRVRSEPALCGVPVLLLTARGLAADRIAGYSAGASAYLTKPFDPEELLACCNALLANAMLSRAATTREELASLSEDVSATKQLLQLLLLQQQQQQAAAPRLTNRERTVLELVGEGMLNKEIAVRLGVSKSHVEKYVRRLLDKTSSSNRTELVRRALQLGLLRLDAPAPPGQASRHAEALLPNREGGG</sequence>
<keyword evidence="6" id="KW-0732">Signal</keyword>
<dbReference type="Proteomes" id="UP000013827">
    <property type="component" value="Unassembled WGS sequence"/>
</dbReference>
<evidence type="ECO:0000313" key="9">
    <source>
        <dbReference type="EnsemblProtists" id="EOD04652"/>
    </source>
</evidence>
<dbReference type="InterPro" id="IPR016032">
    <property type="entry name" value="Sig_transdc_resp-reg_C-effctor"/>
</dbReference>
<dbReference type="PaxDb" id="2903-EOD04652"/>
<evidence type="ECO:0000313" key="10">
    <source>
        <dbReference type="Proteomes" id="UP000013827"/>
    </source>
</evidence>